<proteinExistence type="predicted"/>
<evidence type="ECO:0000313" key="1">
    <source>
        <dbReference type="EMBL" id="PWA09593.1"/>
    </source>
</evidence>
<dbReference type="Proteomes" id="UP000245618">
    <property type="component" value="Unassembled WGS sequence"/>
</dbReference>
<keyword evidence="2" id="KW-1185">Reference proteome</keyword>
<sequence>MTKFYSEKEYKFNKKTNTFPEKRNKNKLTISILKYNSQSHQKTEHFQQLHGIKKILFKAF</sequence>
<protein>
    <submittedName>
        <fullName evidence="1">Uncharacterized protein</fullName>
    </submittedName>
</protein>
<evidence type="ECO:0000313" key="2">
    <source>
        <dbReference type="Proteomes" id="UP000245618"/>
    </source>
</evidence>
<gene>
    <name evidence="1" type="ORF">DB891_07900</name>
</gene>
<dbReference type="AlphaFoldDB" id="A0A2U1JXU2"/>
<organism evidence="1 2">
    <name type="scientific">Flavobacterium laiguense</name>
    <dbReference type="NCBI Taxonomy" id="2169409"/>
    <lineage>
        <taxon>Bacteria</taxon>
        <taxon>Pseudomonadati</taxon>
        <taxon>Bacteroidota</taxon>
        <taxon>Flavobacteriia</taxon>
        <taxon>Flavobacteriales</taxon>
        <taxon>Flavobacteriaceae</taxon>
        <taxon>Flavobacterium</taxon>
    </lineage>
</organism>
<dbReference type="EMBL" id="QCZH01000006">
    <property type="protein sequence ID" value="PWA09593.1"/>
    <property type="molecule type" value="Genomic_DNA"/>
</dbReference>
<comment type="caution">
    <text evidence="1">The sequence shown here is derived from an EMBL/GenBank/DDBJ whole genome shotgun (WGS) entry which is preliminary data.</text>
</comment>
<name>A0A2U1JXU2_9FLAO</name>
<accession>A0A2U1JXU2</accession>
<reference evidence="1 2" key="1">
    <citation type="submission" date="2018-04" db="EMBL/GenBank/DDBJ databases">
        <title>Flavobacterium sp. nov., isolated from glacier ice.</title>
        <authorList>
            <person name="Liu Q."/>
            <person name="Xin Y.-H."/>
        </authorList>
    </citation>
    <scope>NUCLEOTIDE SEQUENCE [LARGE SCALE GENOMIC DNA]</scope>
    <source>
        <strain evidence="1 2">LB2P30</strain>
    </source>
</reference>